<organism evidence="2 3">
    <name type="scientific">Brachionus plicatilis</name>
    <name type="common">Marine rotifer</name>
    <name type="synonym">Brachionus muelleri</name>
    <dbReference type="NCBI Taxonomy" id="10195"/>
    <lineage>
        <taxon>Eukaryota</taxon>
        <taxon>Metazoa</taxon>
        <taxon>Spiralia</taxon>
        <taxon>Gnathifera</taxon>
        <taxon>Rotifera</taxon>
        <taxon>Eurotatoria</taxon>
        <taxon>Monogononta</taxon>
        <taxon>Pseudotrocha</taxon>
        <taxon>Ploima</taxon>
        <taxon>Brachionidae</taxon>
        <taxon>Brachionus</taxon>
    </lineage>
</organism>
<accession>A0A3M7TAG4</accession>
<gene>
    <name evidence="2" type="ORF">BpHYR1_008653</name>
</gene>
<evidence type="ECO:0000256" key="1">
    <source>
        <dbReference type="SAM" id="Phobius"/>
    </source>
</evidence>
<dbReference type="EMBL" id="REGN01000044">
    <property type="protein sequence ID" value="RNA44917.1"/>
    <property type="molecule type" value="Genomic_DNA"/>
</dbReference>
<keyword evidence="1" id="KW-0812">Transmembrane</keyword>
<feature type="transmembrane region" description="Helical" evidence="1">
    <location>
        <begin position="126"/>
        <end position="145"/>
    </location>
</feature>
<comment type="caution">
    <text evidence="2">The sequence shown here is derived from an EMBL/GenBank/DDBJ whole genome shotgun (WGS) entry which is preliminary data.</text>
</comment>
<evidence type="ECO:0000313" key="2">
    <source>
        <dbReference type="EMBL" id="RNA44917.1"/>
    </source>
</evidence>
<protein>
    <submittedName>
        <fullName evidence="2">Uncharacterized protein</fullName>
    </submittedName>
</protein>
<keyword evidence="1" id="KW-0472">Membrane</keyword>
<evidence type="ECO:0000313" key="3">
    <source>
        <dbReference type="Proteomes" id="UP000276133"/>
    </source>
</evidence>
<dbReference type="AlphaFoldDB" id="A0A3M7TAG4"/>
<reference evidence="2 3" key="1">
    <citation type="journal article" date="2018" name="Sci. Rep.">
        <title>Genomic signatures of local adaptation to the degree of environmental predictability in rotifers.</title>
        <authorList>
            <person name="Franch-Gras L."/>
            <person name="Hahn C."/>
            <person name="Garcia-Roger E.M."/>
            <person name="Carmona M.J."/>
            <person name="Serra M."/>
            <person name="Gomez A."/>
        </authorList>
    </citation>
    <scope>NUCLEOTIDE SEQUENCE [LARGE SCALE GENOMIC DNA]</scope>
    <source>
        <strain evidence="2">HYR1</strain>
    </source>
</reference>
<keyword evidence="3" id="KW-1185">Reference proteome</keyword>
<dbReference type="Proteomes" id="UP000276133">
    <property type="component" value="Unassembled WGS sequence"/>
</dbReference>
<keyword evidence="1" id="KW-1133">Transmembrane helix</keyword>
<proteinExistence type="predicted"/>
<name>A0A3M7TAG4_BRAPC</name>
<sequence>MVRIGSFEQVSLHILLQGLGQLLAVLDVHAEQRERLLARISVRTALANFLVGKHAAKYFRAYLLPIQHFHGLVNAVDDAVEELYGVVLLSQIDPFAQTESKLAPKALGHIELHFALGQMSKDHLHILQYAQIVFFALFVLTFVQITGRQVRIGVVQVVELGLAQTSGQVNLLQHRVHVAGGAGVLEAHKSIVGPLAQQRQVLPFGGAHSAVVCELSAEVERAVASIQQRWIEHLEQKVDQVSQIVQTAGAQRYQQIECAVQRH</sequence>